<protein>
    <submittedName>
        <fullName evidence="7">Uncharacterized protein</fullName>
    </submittedName>
</protein>
<comment type="subcellular location">
    <subcellularLocation>
        <location evidence="1">Cell membrane</location>
        <topology evidence="1">Multi-pass membrane protein</topology>
    </subcellularLocation>
</comment>
<evidence type="ECO:0000256" key="3">
    <source>
        <dbReference type="ARBA" id="ARBA00022692"/>
    </source>
</evidence>
<gene>
    <name evidence="7" type="ORF">MNBD_GAMMA01-795</name>
</gene>
<sequence length="434" mass="47193">MLSKLDIHMKEILHGATLAFIIKVIGTGAAFLFNLLLARVLGADGAGIYYLALMVTTIGSVIGRFGLDNAMLRHISANASDENWRAVKGVYRLGLLISMVLSLIVTIAIYLAAPWIANYVFETAELETAIKWMSLAIIPFSLLNLQAQSLMALKKIKDSQFIQSVSIPVMMLLVIFFLANNWDIVNVIWIYNIAVISTALLGFWLWRRAGYKVRDVEGSFSAKILFQSSIPLFWVSLFILLSYWSATIALGIWGTSEDVGVYNVAARTAALVSFVLVAVNSIAAPKFSALYMQGDICNLGATAVRTTNLMVVVASPVLLVFFIFPTWVMGLFGEDFIHGAYVLSIIAFGQAINVATGSVGVILTMSGKEKVLRNIVALSAVLNIVFLIFLVPSYGLIGAAVATSLGMVALSLVAAWYVYKLLGIKAYCMASLRL</sequence>
<dbReference type="PANTHER" id="PTHR30250">
    <property type="entry name" value="PST FAMILY PREDICTED COLANIC ACID TRANSPORTER"/>
    <property type="match status" value="1"/>
</dbReference>
<feature type="transmembrane region" description="Helical" evidence="6">
    <location>
        <begin position="12"/>
        <end position="36"/>
    </location>
</feature>
<feature type="transmembrane region" description="Helical" evidence="6">
    <location>
        <begin position="397"/>
        <end position="419"/>
    </location>
</feature>
<accession>A0A3B0VL96</accession>
<feature type="transmembrane region" description="Helical" evidence="6">
    <location>
        <begin position="309"/>
        <end position="328"/>
    </location>
</feature>
<dbReference type="InterPro" id="IPR002797">
    <property type="entry name" value="Polysacc_synth"/>
</dbReference>
<keyword evidence="2" id="KW-1003">Cell membrane</keyword>
<dbReference type="InterPro" id="IPR050833">
    <property type="entry name" value="Poly_Biosynth_Transport"/>
</dbReference>
<reference evidence="7" key="1">
    <citation type="submission" date="2018-06" db="EMBL/GenBank/DDBJ databases">
        <authorList>
            <person name="Zhirakovskaya E."/>
        </authorList>
    </citation>
    <scope>NUCLEOTIDE SEQUENCE</scope>
</reference>
<dbReference type="GO" id="GO:0005886">
    <property type="term" value="C:plasma membrane"/>
    <property type="evidence" value="ECO:0007669"/>
    <property type="project" value="UniProtKB-SubCell"/>
</dbReference>
<dbReference type="Pfam" id="PF01943">
    <property type="entry name" value="Polysacc_synt"/>
    <property type="match status" value="1"/>
</dbReference>
<feature type="transmembrane region" description="Helical" evidence="6">
    <location>
        <begin position="188"/>
        <end position="206"/>
    </location>
</feature>
<feature type="transmembrane region" description="Helical" evidence="6">
    <location>
        <begin position="371"/>
        <end position="391"/>
    </location>
</feature>
<feature type="transmembrane region" description="Helical" evidence="6">
    <location>
        <begin position="93"/>
        <end position="117"/>
    </location>
</feature>
<feature type="transmembrane region" description="Helical" evidence="6">
    <location>
        <begin position="48"/>
        <end position="67"/>
    </location>
</feature>
<organism evidence="7">
    <name type="scientific">hydrothermal vent metagenome</name>
    <dbReference type="NCBI Taxonomy" id="652676"/>
    <lineage>
        <taxon>unclassified sequences</taxon>
        <taxon>metagenomes</taxon>
        <taxon>ecological metagenomes</taxon>
    </lineage>
</organism>
<evidence type="ECO:0000256" key="4">
    <source>
        <dbReference type="ARBA" id="ARBA00022989"/>
    </source>
</evidence>
<dbReference type="EMBL" id="UOEW01000292">
    <property type="protein sequence ID" value="VAW41003.1"/>
    <property type="molecule type" value="Genomic_DNA"/>
</dbReference>
<evidence type="ECO:0000313" key="7">
    <source>
        <dbReference type="EMBL" id="VAW41003.1"/>
    </source>
</evidence>
<keyword evidence="4 6" id="KW-1133">Transmembrane helix</keyword>
<dbReference type="CDD" id="cd13128">
    <property type="entry name" value="MATE_Wzx_like"/>
    <property type="match status" value="1"/>
</dbReference>
<proteinExistence type="predicted"/>
<evidence type="ECO:0000256" key="1">
    <source>
        <dbReference type="ARBA" id="ARBA00004651"/>
    </source>
</evidence>
<evidence type="ECO:0000256" key="2">
    <source>
        <dbReference type="ARBA" id="ARBA00022475"/>
    </source>
</evidence>
<evidence type="ECO:0000256" key="5">
    <source>
        <dbReference type="ARBA" id="ARBA00023136"/>
    </source>
</evidence>
<evidence type="ECO:0000256" key="6">
    <source>
        <dbReference type="SAM" id="Phobius"/>
    </source>
</evidence>
<feature type="transmembrane region" description="Helical" evidence="6">
    <location>
        <begin position="129"/>
        <end position="153"/>
    </location>
</feature>
<dbReference type="AlphaFoldDB" id="A0A3B0VL96"/>
<keyword evidence="3 6" id="KW-0812">Transmembrane</keyword>
<keyword evidence="5 6" id="KW-0472">Membrane</keyword>
<dbReference type="PANTHER" id="PTHR30250:SF11">
    <property type="entry name" value="O-ANTIGEN TRANSPORTER-RELATED"/>
    <property type="match status" value="1"/>
</dbReference>
<feature type="transmembrane region" description="Helical" evidence="6">
    <location>
        <begin position="165"/>
        <end position="182"/>
    </location>
</feature>
<feature type="transmembrane region" description="Helical" evidence="6">
    <location>
        <begin position="265"/>
        <end position="283"/>
    </location>
</feature>
<name>A0A3B0VL96_9ZZZZ</name>
<feature type="transmembrane region" description="Helical" evidence="6">
    <location>
        <begin position="340"/>
        <end position="364"/>
    </location>
</feature>
<feature type="transmembrane region" description="Helical" evidence="6">
    <location>
        <begin position="232"/>
        <end position="253"/>
    </location>
</feature>